<evidence type="ECO:0000256" key="2">
    <source>
        <dbReference type="ARBA" id="ARBA00022527"/>
    </source>
</evidence>
<protein>
    <recommendedName>
        <fullName evidence="1">non-specific serine/threonine protein kinase</fullName>
        <ecNumber evidence="1">2.7.11.1</ecNumber>
    </recommendedName>
</protein>
<reference evidence="9" key="3">
    <citation type="journal article" date="2000" name="Genome Res.">
        <title>RIKEN integrated sequence analysis (RISA) system--384-format sequencing pipeline with 384 multicapillary sequencer.</title>
        <authorList>
            <person name="Shibata K."/>
            <person name="Itoh M."/>
            <person name="Aizawa K."/>
            <person name="Nagaoka S."/>
            <person name="Sasaki N."/>
            <person name="Carninci P."/>
            <person name="Konno H."/>
            <person name="Akiyama J."/>
            <person name="Nishi K."/>
            <person name="Kitsunai T."/>
            <person name="Tashiro H."/>
            <person name="Itoh M."/>
            <person name="Sumi N."/>
            <person name="Ishii Y."/>
            <person name="Nakamura S."/>
            <person name="Hazama M."/>
            <person name="Nishine T."/>
            <person name="Harada A."/>
            <person name="Yamamoto R."/>
            <person name="Matsumoto H."/>
            <person name="Sakaguchi S."/>
            <person name="Ikegami T."/>
            <person name="Kashiwagi K."/>
            <person name="Fujiwake S."/>
            <person name="Inoue K."/>
            <person name="Togawa Y."/>
            <person name="Izawa M."/>
            <person name="Ohara E."/>
            <person name="Watahiki M."/>
            <person name="Yoneda Y."/>
            <person name="Ishikawa T."/>
            <person name="Ozawa K."/>
            <person name="Tanaka T."/>
            <person name="Matsuura S."/>
            <person name="Kawai J."/>
            <person name="Okazaki Y."/>
            <person name="Muramatsu M."/>
            <person name="Inoue Y."/>
            <person name="Kira A."/>
            <person name="Hayashizaki Y."/>
        </authorList>
    </citation>
    <scope>NUCLEOTIDE SEQUENCE</scope>
    <source>
        <strain evidence="9">C57BL/6J</strain>
        <tissue evidence="9">Head</tissue>
    </source>
</reference>
<sequence>MLVQGKVKVADWEESTEVALYLQSLLVFRLQDLPSGMEKLGSEVATLFTHSHVVSLVNAAACLLGQLGQQGVTFDLQPREWIAAAAHALSAPAEVRLTPPYSCGFYDGLLILLLQLLMQGKPGPDQGCGWFRGVDHSVAPLFHGP</sequence>
<organism evidence="9">
    <name type="scientific">Mus musculus</name>
    <name type="common">Mouse</name>
    <dbReference type="NCBI Taxonomy" id="10090"/>
    <lineage>
        <taxon>Eukaryota</taxon>
        <taxon>Metazoa</taxon>
        <taxon>Chordata</taxon>
        <taxon>Craniata</taxon>
        <taxon>Vertebrata</taxon>
        <taxon>Euteleostomi</taxon>
        <taxon>Mammalia</taxon>
        <taxon>Eutheria</taxon>
        <taxon>Euarchontoglires</taxon>
        <taxon>Glires</taxon>
        <taxon>Rodentia</taxon>
        <taxon>Myomorpha</taxon>
        <taxon>Muroidea</taxon>
        <taxon>Muridae</taxon>
        <taxon>Murinae</taxon>
        <taxon>Mus</taxon>
        <taxon>Mus</taxon>
    </lineage>
</organism>
<gene>
    <name evidence="10" type="primary">Stk36</name>
</gene>
<reference evidence="9" key="8">
    <citation type="journal article" date="2005" name="Science">
        <title>Antisense Transcription in the Mammalian Transcriptome.</title>
        <authorList>
            <consortium name="RIKEN Genome Exploration Research Group and Genome Science Group (Genome Network Project Core Group) and the FANTOM Consortium"/>
        </authorList>
    </citation>
    <scope>NUCLEOTIDE SEQUENCE</scope>
    <source>
        <strain evidence="9">C57BL/6J</strain>
        <tissue evidence="9">Head</tissue>
    </source>
</reference>
<comment type="catalytic activity">
    <reaction evidence="7">
        <text>L-threonyl-[protein] + ATP = O-phospho-L-threonyl-[protein] + ADP + H(+)</text>
        <dbReference type="Rhea" id="RHEA:46608"/>
        <dbReference type="Rhea" id="RHEA-COMP:11060"/>
        <dbReference type="Rhea" id="RHEA-COMP:11605"/>
        <dbReference type="ChEBI" id="CHEBI:15378"/>
        <dbReference type="ChEBI" id="CHEBI:30013"/>
        <dbReference type="ChEBI" id="CHEBI:30616"/>
        <dbReference type="ChEBI" id="CHEBI:61977"/>
        <dbReference type="ChEBI" id="CHEBI:456216"/>
        <dbReference type="EC" id="2.7.11.1"/>
    </reaction>
</comment>
<dbReference type="PANTHER" id="PTHR22983">
    <property type="entry name" value="PROTEIN KINASE RELATED"/>
    <property type="match status" value="1"/>
</dbReference>
<evidence type="ECO:0000256" key="7">
    <source>
        <dbReference type="ARBA" id="ARBA00047899"/>
    </source>
</evidence>
<reference evidence="9" key="2">
    <citation type="journal article" date="2000" name="Genome Res.">
        <title>Normalization and subtraction of cap-trapper-selected cDNAs to prepare full-length cDNA libraries for rapid discovery of new genes.</title>
        <authorList>
            <person name="Carninci P."/>
            <person name="Shibata Y."/>
            <person name="Hayatsu N."/>
            <person name="Sugahara Y."/>
            <person name="Shibata K."/>
            <person name="Itoh M."/>
            <person name="Konno H."/>
            <person name="Okazaki Y."/>
            <person name="Muramatsu M."/>
            <person name="Hayashizaki Y."/>
        </authorList>
    </citation>
    <scope>NUCLEOTIDE SEQUENCE</scope>
    <source>
        <strain evidence="9">C57BL/6J</strain>
        <tissue evidence="9">Head</tissue>
    </source>
</reference>
<accession>Q8BU99</accession>
<reference evidence="9" key="1">
    <citation type="journal article" date="1999" name="Methods Enzymol.">
        <title>High-efficiency full-length cDNA cloning.</title>
        <authorList>
            <person name="Carninci P."/>
            <person name="Hayashizaki Y."/>
        </authorList>
    </citation>
    <scope>NUCLEOTIDE SEQUENCE</scope>
    <source>
        <strain evidence="9">C57BL/6J</strain>
        <tissue evidence="9">Head</tissue>
    </source>
</reference>
<reference evidence="9" key="4">
    <citation type="journal article" date="2001" name="Nature">
        <title>Functional annotation of a full-length mouse cDNA collection.</title>
        <authorList>
            <consortium name="The RIKEN Genome Exploration Research Group Phase II Team and the FANTOM Consortium"/>
        </authorList>
    </citation>
    <scope>NUCLEOTIDE SEQUENCE</scope>
    <source>
        <strain evidence="9">C57BL/6J</strain>
        <tissue evidence="9">Head</tissue>
    </source>
</reference>
<reference evidence="9" key="5">
    <citation type="journal article" date="2002" name="Nature">
        <title>Analysis of the mouse transcriptome based on functional annotation of 60,770 full-length cDNAs.</title>
        <authorList>
            <consortium name="The FANTOM Consortium and the RIKEN Genome Exploration Research Group Phase I and II Team"/>
        </authorList>
    </citation>
    <scope>NUCLEOTIDE SEQUENCE</scope>
    <source>
        <strain evidence="9">C57BL/6J</strain>
        <tissue evidence="9">Head</tissue>
    </source>
</reference>
<keyword evidence="5" id="KW-0418">Kinase</keyword>
<evidence type="ECO:0000256" key="1">
    <source>
        <dbReference type="ARBA" id="ARBA00012513"/>
    </source>
</evidence>
<comment type="catalytic activity">
    <reaction evidence="8">
        <text>L-seryl-[protein] + ATP = O-phospho-L-seryl-[protein] + ADP + H(+)</text>
        <dbReference type="Rhea" id="RHEA:17989"/>
        <dbReference type="Rhea" id="RHEA-COMP:9863"/>
        <dbReference type="Rhea" id="RHEA-COMP:11604"/>
        <dbReference type="ChEBI" id="CHEBI:15378"/>
        <dbReference type="ChEBI" id="CHEBI:29999"/>
        <dbReference type="ChEBI" id="CHEBI:30616"/>
        <dbReference type="ChEBI" id="CHEBI:83421"/>
        <dbReference type="ChEBI" id="CHEBI:456216"/>
        <dbReference type="EC" id="2.7.11.1"/>
    </reaction>
</comment>
<dbReference type="EMBL" id="AK086716">
    <property type="protein sequence ID" value="BAC39728.1"/>
    <property type="molecule type" value="mRNA"/>
</dbReference>
<dbReference type="GO" id="GO:0004674">
    <property type="term" value="F:protein serine/threonine kinase activity"/>
    <property type="evidence" value="ECO:0007669"/>
    <property type="project" value="UniProtKB-KW"/>
</dbReference>
<dbReference type="EC" id="2.7.11.1" evidence="1"/>
<dbReference type="GO" id="GO:0005737">
    <property type="term" value="C:cytoplasm"/>
    <property type="evidence" value="ECO:0007669"/>
    <property type="project" value="UniProtKB-ARBA"/>
</dbReference>
<evidence type="ECO:0000256" key="8">
    <source>
        <dbReference type="ARBA" id="ARBA00048679"/>
    </source>
</evidence>
<keyword evidence="2" id="KW-0723">Serine/threonine-protein kinase</keyword>
<dbReference type="AlphaFoldDB" id="Q8BU99"/>
<evidence type="ECO:0000256" key="6">
    <source>
        <dbReference type="ARBA" id="ARBA00022840"/>
    </source>
</evidence>
<dbReference type="PANTHER" id="PTHR22983:SF6">
    <property type="entry name" value="SERINE_THREONINE-PROTEIN KINASE 36"/>
    <property type="match status" value="1"/>
</dbReference>
<keyword evidence="3" id="KW-0808">Transferase</keyword>
<dbReference type="GO" id="GO:0005524">
    <property type="term" value="F:ATP binding"/>
    <property type="evidence" value="ECO:0007669"/>
    <property type="project" value="UniProtKB-KW"/>
</dbReference>
<evidence type="ECO:0000256" key="5">
    <source>
        <dbReference type="ARBA" id="ARBA00022777"/>
    </source>
</evidence>
<reference evidence="9" key="7">
    <citation type="journal article" date="2005" name="Science">
        <title>The Transcriptional Landscape of the Mammalian Genome.</title>
        <authorList>
            <consortium name="The FANTOM Consortium"/>
            <consortium name="Riken Genome Exploration Research Group and Genome Science Group (Genome Network Project Core Group)"/>
        </authorList>
    </citation>
    <scope>NUCLEOTIDE SEQUENCE</scope>
    <source>
        <strain evidence="9">C57BL/6J</strain>
        <tissue evidence="9">Head</tissue>
    </source>
</reference>
<evidence type="ECO:0000256" key="4">
    <source>
        <dbReference type="ARBA" id="ARBA00022741"/>
    </source>
</evidence>
<evidence type="ECO:0000313" key="10">
    <source>
        <dbReference type="MGI" id="MGI:1920831"/>
    </source>
</evidence>
<evidence type="ECO:0000313" key="9">
    <source>
        <dbReference type="EMBL" id="BAC39728.1"/>
    </source>
</evidence>
<dbReference type="AGR" id="MGI:1920831"/>
<keyword evidence="6" id="KW-0067">ATP-binding</keyword>
<dbReference type="MGI" id="MGI:1920831">
    <property type="gene designation" value="Stk36"/>
</dbReference>
<evidence type="ECO:0000256" key="3">
    <source>
        <dbReference type="ARBA" id="ARBA00022679"/>
    </source>
</evidence>
<proteinExistence type="evidence at transcript level"/>
<name>Q8BU99_MOUSE</name>
<reference evidence="9" key="6">
    <citation type="submission" date="2002-04" db="EMBL/GenBank/DDBJ databases">
        <authorList>
            <person name="Adachi J."/>
            <person name="Aizawa K."/>
            <person name="Akimura T."/>
            <person name="Arakawa T."/>
            <person name="Bono H."/>
            <person name="Carninci P."/>
            <person name="Fukuda S."/>
            <person name="Furuno M."/>
            <person name="Hanagaki T."/>
            <person name="Hara A."/>
            <person name="Hashizume W."/>
            <person name="Hayashida K."/>
            <person name="Hayatsu N."/>
            <person name="Hiramoto K."/>
            <person name="Hiraoka T."/>
            <person name="Hirozane T."/>
            <person name="Hori F."/>
            <person name="Imotani K."/>
            <person name="Ishii Y."/>
            <person name="Itoh M."/>
            <person name="Kagawa I."/>
            <person name="Kasukawa T."/>
            <person name="Katoh H."/>
            <person name="Kawai J."/>
            <person name="Kojima Y."/>
            <person name="Kondo S."/>
            <person name="Konno H."/>
            <person name="Kouda M."/>
            <person name="Koya S."/>
            <person name="Kurihara C."/>
            <person name="Matsuyama T."/>
            <person name="Miyazaki A."/>
            <person name="Murata M."/>
            <person name="Nakamura M."/>
            <person name="Nishi K."/>
            <person name="Nomura K."/>
            <person name="Numazaki R."/>
            <person name="Ohno M."/>
            <person name="Ohsato N."/>
            <person name="Okazaki Y."/>
            <person name="Saito R."/>
            <person name="Saitoh H."/>
            <person name="Sakai C."/>
            <person name="Sakai K."/>
            <person name="Sakazume N."/>
            <person name="Sano H."/>
            <person name="Sasaki D."/>
            <person name="Shibata K."/>
            <person name="Shinagawa A."/>
            <person name="Shiraki T."/>
            <person name="Sogabe Y."/>
            <person name="Tagami M."/>
            <person name="Tagawa A."/>
            <person name="Takahashi F."/>
            <person name="Takaku-Akahira S."/>
            <person name="Takeda Y."/>
            <person name="Tanaka T."/>
            <person name="Tomaru A."/>
            <person name="Toya T."/>
            <person name="Yasunishi A."/>
            <person name="Muramatsu M."/>
            <person name="Hayashizaki Y."/>
        </authorList>
    </citation>
    <scope>NUCLEOTIDE SEQUENCE</scope>
    <source>
        <strain evidence="9">C57BL/6J</strain>
        <tissue evidence="9">Head</tissue>
    </source>
</reference>
<keyword evidence="4" id="KW-0547">Nucleotide-binding</keyword>